<evidence type="ECO:0000313" key="2">
    <source>
        <dbReference type="EMBL" id="AYG00837.1"/>
    </source>
</evidence>
<dbReference type="SUPFAM" id="SSF51306">
    <property type="entry name" value="LexA/Signal peptidase"/>
    <property type="match status" value="1"/>
</dbReference>
<evidence type="ECO:0000313" key="3">
    <source>
        <dbReference type="Proteomes" id="UP000269374"/>
    </source>
</evidence>
<dbReference type="Gene3D" id="1.10.260.40">
    <property type="entry name" value="lambda repressor-like DNA-binding domains"/>
    <property type="match status" value="1"/>
</dbReference>
<gene>
    <name evidence="2" type="ORF">D7I46_06845</name>
</gene>
<organism evidence="2 3">
    <name type="scientific">Lactococcus allomyrinae</name>
    <dbReference type="NCBI Taxonomy" id="2419773"/>
    <lineage>
        <taxon>Bacteria</taxon>
        <taxon>Bacillati</taxon>
        <taxon>Bacillota</taxon>
        <taxon>Bacilli</taxon>
        <taxon>Lactobacillales</taxon>
        <taxon>Streptococcaceae</taxon>
        <taxon>Lactococcus</taxon>
    </lineage>
</organism>
<feature type="domain" description="HTH cro/C1-type" evidence="1">
    <location>
        <begin position="22"/>
        <end position="59"/>
    </location>
</feature>
<dbReference type="Proteomes" id="UP000269374">
    <property type="component" value="Chromosome"/>
</dbReference>
<dbReference type="PROSITE" id="PS50943">
    <property type="entry name" value="HTH_CROC1"/>
    <property type="match status" value="1"/>
</dbReference>
<reference evidence="2 3" key="1">
    <citation type="submission" date="2018-09" db="EMBL/GenBank/DDBJ databases">
        <title>Genome sequencing of strain 1JSPR-7.</title>
        <authorList>
            <person name="Heo J."/>
            <person name="Kim S.-J."/>
            <person name="Kwon S.-W."/>
        </authorList>
    </citation>
    <scope>NUCLEOTIDE SEQUENCE [LARGE SCALE GENOMIC DNA]</scope>
    <source>
        <strain evidence="2 3">1JSPR-7</strain>
    </source>
</reference>
<dbReference type="CDD" id="cd00093">
    <property type="entry name" value="HTH_XRE"/>
    <property type="match status" value="1"/>
</dbReference>
<dbReference type="AlphaFoldDB" id="A0A387BII3"/>
<dbReference type="InterPro" id="IPR036286">
    <property type="entry name" value="LexA/Signal_pep-like_sf"/>
</dbReference>
<keyword evidence="3" id="KW-1185">Reference proteome</keyword>
<dbReference type="OrthoDB" id="9805856at2"/>
<proteinExistence type="predicted"/>
<name>A0A387BII3_9LACT</name>
<evidence type="ECO:0000259" key="1">
    <source>
        <dbReference type="PROSITE" id="PS50943"/>
    </source>
</evidence>
<dbReference type="KEGG" id="lact:D7I46_06845"/>
<dbReference type="RefSeq" id="WP_120772225.1">
    <property type="nucleotide sequence ID" value="NZ_CP032627.1"/>
</dbReference>
<sequence>MFYDRLKKLVTESHKSFNRVERELGYPRNALANYRLGKEPSAKRLTEIADYFGVTSEYLLGKDDEYSYKKAQLLFDGLDEERKQKLLEYIQERIDVLKSIDETFVSLSVTRFVYCGNDTWTIQSNDRTINFPVNQLPEDYDAVFELVGGALEPTSPNATGNLIFIKYDENNQVSAVHTFQLDHEHYAKLLTGDGKVFYLNRSDNTEYEDVPVTCGKIGKVYHSTSLL</sequence>
<protein>
    <submittedName>
        <fullName evidence="2">XRE family transcriptional regulator</fullName>
    </submittedName>
</protein>
<dbReference type="GO" id="GO:0003677">
    <property type="term" value="F:DNA binding"/>
    <property type="evidence" value="ECO:0007669"/>
    <property type="project" value="InterPro"/>
</dbReference>
<dbReference type="SUPFAM" id="SSF47413">
    <property type="entry name" value="lambda repressor-like DNA-binding domains"/>
    <property type="match status" value="1"/>
</dbReference>
<dbReference type="InterPro" id="IPR001387">
    <property type="entry name" value="Cro/C1-type_HTH"/>
</dbReference>
<accession>A0A387BII3</accession>
<dbReference type="InterPro" id="IPR010982">
    <property type="entry name" value="Lambda_DNA-bd_dom_sf"/>
</dbReference>
<dbReference type="EMBL" id="CP032627">
    <property type="protein sequence ID" value="AYG00837.1"/>
    <property type="molecule type" value="Genomic_DNA"/>
</dbReference>